<comment type="caution">
    <text evidence="5">The sequence shown here is derived from an EMBL/GenBank/DDBJ whole genome shotgun (WGS) entry which is preliminary data.</text>
</comment>
<dbReference type="SUPFAM" id="SSF82171">
    <property type="entry name" value="DPP6 N-terminal domain-like"/>
    <property type="match status" value="1"/>
</dbReference>
<organism evidence="5 6">
    <name type="scientific">Aduncisulcus paluster</name>
    <dbReference type="NCBI Taxonomy" id="2918883"/>
    <lineage>
        <taxon>Eukaryota</taxon>
        <taxon>Metamonada</taxon>
        <taxon>Carpediemonas-like organisms</taxon>
        <taxon>Aduncisulcus</taxon>
    </lineage>
</organism>
<proteinExistence type="predicted"/>
<evidence type="ECO:0000256" key="3">
    <source>
        <dbReference type="ARBA" id="ARBA00022884"/>
    </source>
</evidence>
<sequence length="711" mass="82142">MSDLYSKILVVNGLPAVTDATKFMKLKKVVFDQLLKDREVYPETYNMPFLKKGASFKSFGIFVIEFKTVAAAKRAQAELHQKVFLGNITLNASLRKDYFETKDTPDEVPPFDHTEYSAPAPFDWLLDQRARSMFFAHAKTTLSLAYYDPSRQVELQKRLPLDSHSNLRVGWTPRGRYLYEIQENALALRNGDDFSISHFLEHPDLKYGEFSPDERFACTVTDPCLKNALACIWDVEFGHMLKQIPLCYLDPRKGDVPFSKISFSANGRFFSRFLEDSHLEIYEIKGGENALIARIEQEKGKKARQEFIDQSFFHHRLPHEVPLCAVKDADIVKLPKLKVVSWSPCGNIMLTFQNSNGSLPASFTFHNWAKREQKERRFAMRNVAKVISDPDKPVRIFWHPSGEFCVAHLYRTGERKDDVLQTLLVFRIQKRTVDQEMIEFYSTKEAFDLSKGKSDNLVVAKAKTRGRRRKRQQTVFFDKPSLLEDTVTLGGVAEEALNISFCASEPTMAVTTDKVVHFYDLGDKSEGKTKFISEVELRGCSAVKFSPAGRHVALIDSNNEGILFYDLKDTRLGARVDNFGMKKAVWDDTGRYLASWCPEDEFSQQHIIIMSYTGSELYNQTVTSLRNFQWRPVPKTMLSDKEQRDAYVRLKSVHEKYLREDKMVSGSRLDAESARREIEWADWGKHLEKMEYMKKKFAEEYARLEEREKIK</sequence>
<dbReference type="PANTHER" id="PTHR14068">
    <property type="entry name" value="EUKARYOTIC TRANSLATION INITIATION FACTOR 3 EIF3 -RELATED"/>
    <property type="match status" value="1"/>
</dbReference>
<reference evidence="5" key="1">
    <citation type="submission" date="2022-03" db="EMBL/GenBank/DDBJ databases">
        <title>Draft genome sequence of Aduncisulcus paluster, a free-living microaerophilic Fornicata.</title>
        <authorList>
            <person name="Yuyama I."/>
            <person name="Kume K."/>
            <person name="Tamura T."/>
            <person name="Inagaki Y."/>
            <person name="Hashimoto T."/>
        </authorList>
    </citation>
    <scope>NUCLEOTIDE SEQUENCE</scope>
    <source>
        <strain evidence="5">NY0171</strain>
    </source>
</reference>
<dbReference type="Gene3D" id="2.130.10.10">
    <property type="entry name" value="YVTN repeat-like/Quinoprotein amine dehydrogenase"/>
    <property type="match status" value="1"/>
</dbReference>
<evidence type="ECO:0000256" key="4">
    <source>
        <dbReference type="ARBA" id="ARBA00022917"/>
    </source>
</evidence>
<dbReference type="InterPro" id="IPR011400">
    <property type="entry name" value="EIF3B"/>
</dbReference>
<keyword evidence="1" id="KW-0963">Cytoplasm</keyword>
<dbReference type="EMBL" id="BQXS01012556">
    <property type="protein sequence ID" value="GKT24955.1"/>
    <property type="molecule type" value="Genomic_DNA"/>
</dbReference>
<gene>
    <name evidence="5" type="ORF">ADUPG1_012891</name>
</gene>
<keyword evidence="3" id="KW-0694">RNA-binding</keyword>
<dbReference type="PANTHER" id="PTHR14068:SF0">
    <property type="entry name" value="EUKARYOTIC TRANSLATION INITIATION FACTOR 3 SUBUNIT B"/>
    <property type="match status" value="1"/>
</dbReference>
<keyword evidence="2 5" id="KW-0396">Initiation factor</keyword>
<evidence type="ECO:0000256" key="1">
    <source>
        <dbReference type="ARBA" id="ARBA00022490"/>
    </source>
</evidence>
<keyword evidence="4" id="KW-0648">Protein biosynthesis</keyword>
<evidence type="ECO:0000313" key="5">
    <source>
        <dbReference type="EMBL" id="GKT24955.1"/>
    </source>
</evidence>
<evidence type="ECO:0000313" key="6">
    <source>
        <dbReference type="Proteomes" id="UP001057375"/>
    </source>
</evidence>
<evidence type="ECO:0000256" key="2">
    <source>
        <dbReference type="ARBA" id="ARBA00022540"/>
    </source>
</evidence>
<protein>
    <submittedName>
        <fullName evidence="5">Eukaryotic translation initiation factor 3 subunit B like protein</fullName>
    </submittedName>
</protein>
<dbReference type="Proteomes" id="UP001057375">
    <property type="component" value="Unassembled WGS sequence"/>
</dbReference>
<name>A0ABQ5K1P6_9EUKA</name>
<dbReference type="GO" id="GO:0003743">
    <property type="term" value="F:translation initiation factor activity"/>
    <property type="evidence" value="ECO:0007669"/>
    <property type="project" value="UniProtKB-KW"/>
</dbReference>
<keyword evidence="6" id="KW-1185">Reference proteome</keyword>
<accession>A0ABQ5K1P6</accession>
<dbReference type="InterPro" id="IPR015943">
    <property type="entry name" value="WD40/YVTN_repeat-like_dom_sf"/>
</dbReference>